<dbReference type="InterPro" id="IPR040643">
    <property type="entry name" value="MLVIN_C"/>
</dbReference>
<keyword evidence="3" id="KW-0540">Nuclease</keyword>
<dbReference type="GO" id="GO:0016787">
    <property type="term" value="F:hydrolase activity"/>
    <property type="evidence" value="ECO:0007669"/>
    <property type="project" value="UniProtKB-KW"/>
</dbReference>
<proteinExistence type="predicted"/>
<keyword evidence="4" id="KW-0255">Endonuclease</keyword>
<sequence>MGLIPSKLNVSQFNLPPQTRYTVEDNRLACLLEAQKNPEEPLKETWTGPHQVLLTTFTAVKVAGVEPWIHYMRVKKVLQGVQLWAVQAVGPTKLRIKCL</sequence>
<evidence type="ECO:0000313" key="8">
    <source>
        <dbReference type="Proteomes" id="UP000694401"/>
    </source>
</evidence>
<evidence type="ECO:0000259" key="6">
    <source>
        <dbReference type="Pfam" id="PF18697"/>
    </source>
</evidence>
<keyword evidence="8" id="KW-1185">Reference proteome</keyword>
<keyword evidence="5" id="KW-0378">Hydrolase</keyword>
<reference evidence="7" key="1">
    <citation type="submission" date="2025-08" db="UniProtKB">
        <authorList>
            <consortium name="Ensembl"/>
        </authorList>
    </citation>
    <scope>IDENTIFICATION</scope>
</reference>
<keyword evidence="2" id="KW-0548">Nucleotidyltransferase</keyword>
<name>A0A8D2NPX5_ZOSLA</name>
<accession>A0A8D2NPX5</accession>
<organism evidence="7 8">
    <name type="scientific">Zosterops lateralis melanops</name>
    <dbReference type="NCBI Taxonomy" id="1220523"/>
    <lineage>
        <taxon>Eukaryota</taxon>
        <taxon>Metazoa</taxon>
        <taxon>Chordata</taxon>
        <taxon>Craniata</taxon>
        <taxon>Vertebrata</taxon>
        <taxon>Euteleostomi</taxon>
        <taxon>Archelosauria</taxon>
        <taxon>Archosauria</taxon>
        <taxon>Dinosauria</taxon>
        <taxon>Saurischia</taxon>
        <taxon>Theropoda</taxon>
        <taxon>Coelurosauria</taxon>
        <taxon>Aves</taxon>
        <taxon>Neognathae</taxon>
        <taxon>Neoaves</taxon>
        <taxon>Telluraves</taxon>
        <taxon>Australaves</taxon>
        <taxon>Passeriformes</taxon>
        <taxon>Sylvioidea</taxon>
        <taxon>Zosteropidae</taxon>
        <taxon>Zosterops</taxon>
    </lineage>
</organism>
<evidence type="ECO:0000256" key="5">
    <source>
        <dbReference type="ARBA" id="ARBA00022801"/>
    </source>
</evidence>
<evidence type="ECO:0000256" key="2">
    <source>
        <dbReference type="ARBA" id="ARBA00022695"/>
    </source>
</evidence>
<protein>
    <recommendedName>
        <fullName evidence="6">Murine leukemia virus integrase C-terminal domain-containing protein</fullName>
    </recommendedName>
</protein>
<dbReference type="Ensembl" id="ENSZLMT00000002240.1">
    <property type="protein sequence ID" value="ENSZLMP00000002153.1"/>
    <property type="gene ID" value="ENSZLMG00000001626.1"/>
</dbReference>
<dbReference type="GO" id="GO:0016779">
    <property type="term" value="F:nucleotidyltransferase activity"/>
    <property type="evidence" value="ECO:0007669"/>
    <property type="project" value="UniProtKB-KW"/>
</dbReference>
<keyword evidence="1" id="KW-0808">Transferase</keyword>
<feature type="domain" description="Murine leukemia virus integrase C-terminal" evidence="6">
    <location>
        <begin position="40"/>
        <end position="77"/>
    </location>
</feature>
<evidence type="ECO:0000256" key="3">
    <source>
        <dbReference type="ARBA" id="ARBA00022722"/>
    </source>
</evidence>
<reference evidence="7" key="2">
    <citation type="submission" date="2025-09" db="UniProtKB">
        <authorList>
            <consortium name="Ensembl"/>
        </authorList>
    </citation>
    <scope>IDENTIFICATION</scope>
</reference>
<dbReference type="Pfam" id="PF18697">
    <property type="entry name" value="MLVIN_C"/>
    <property type="match status" value="1"/>
</dbReference>
<dbReference type="Gene3D" id="2.30.30.850">
    <property type="match status" value="1"/>
</dbReference>
<evidence type="ECO:0000256" key="4">
    <source>
        <dbReference type="ARBA" id="ARBA00022759"/>
    </source>
</evidence>
<dbReference type="Proteomes" id="UP000694401">
    <property type="component" value="Unassembled WGS sequence"/>
</dbReference>
<dbReference type="GO" id="GO:0004519">
    <property type="term" value="F:endonuclease activity"/>
    <property type="evidence" value="ECO:0007669"/>
    <property type="project" value="UniProtKB-KW"/>
</dbReference>
<evidence type="ECO:0000313" key="7">
    <source>
        <dbReference type="Ensembl" id="ENSZLMP00000002153.1"/>
    </source>
</evidence>
<evidence type="ECO:0000256" key="1">
    <source>
        <dbReference type="ARBA" id="ARBA00022679"/>
    </source>
</evidence>
<dbReference type="AlphaFoldDB" id="A0A8D2NPX5"/>